<evidence type="ECO:0000256" key="1">
    <source>
        <dbReference type="SAM" id="MobiDB-lite"/>
    </source>
</evidence>
<dbReference type="InterPro" id="IPR011335">
    <property type="entry name" value="Restrct_endonuc-II-like"/>
</dbReference>
<name>A0A0C5XBL6_NOCSI</name>
<dbReference type="Gene3D" id="3.40.960.10">
    <property type="entry name" value="VSR Endonuclease"/>
    <property type="match status" value="1"/>
</dbReference>
<dbReference type="KEGG" id="psim:KR76_21865"/>
<feature type="region of interest" description="Disordered" evidence="1">
    <location>
        <begin position="300"/>
        <end position="323"/>
    </location>
</feature>
<dbReference type="STRING" id="2045.KR76_21865"/>
<gene>
    <name evidence="2" type="ORF">KR76_21865</name>
</gene>
<evidence type="ECO:0000313" key="3">
    <source>
        <dbReference type="Proteomes" id="UP000030300"/>
    </source>
</evidence>
<dbReference type="GeneID" id="96611432"/>
<accession>A0A0C5XBL6</accession>
<sequence length="323" mass="36003">MSSLPVPSGTPFTSAMAAAGGLSPRGLRRLLASGQVRHLLHDVYVGAPTPDSLDLRARAAALVLPEHAVVCDTSAAWLHGINLVPLAALDVSPRLDAVSIDGSAVVRRPGIRGGKRVLRRDEITSVEGIRVTTPVRTACDVARLRGRLRAIAALDAFRRSFAITEAELWHVVPRLAGHRGVIQLRELVPLSTARADSQPESWVRLMIHDEGLPMPQPQVWTMLPDGRRVRMENAYAHLRIAVEYDGEEFHTAPDDREHDEERREELRRAGWLVIVVRKDGLGVRERMVWLRRLASAISDREPAQSGKRMYSRGPDEPNRHRRR</sequence>
<keyword evidence="3" id="KW-1185">Reference proteome</keyword>
<dbReference type="AlphaFoldDB" id="A0A0C5XBL6"/>
<dbReference type="HOGENOM" id="CLU_052626_5_0_11"/>
<evidence type="ECO:0000313" key="2">
    <source>
        <dbReference type="EMBL" id="AJR18680.1"/>
    </source>
</evidence>
<reference evidence="2 3" key="1">
    <citation type="journal article" date="2015" name="Genome Announc.">
        <title>Complete Genome Sequence of Steroid-Transforming Nocardioides simplex VKM Ac-2033D.</title>
        <authorList>
            <person name="Shtratnikova V.Y."/>
            <person name="Schelkunov M.I."/>
            <person name="Pekov Y.A."/>
            <person name="Fokina V.V."/>
            <person name="Logacheva M.D."/>
            <person name="Sokolov S.L."/>
            <person name="Bragin E.Y."/>
            <person name="Ashapkin V.V."/>
            <person name="Donova M.V."/>
        </authorList>
    </citation>
    <scope>NUCLEOTIDE SEQUENCE [LARGE SCALE GENOMIC DNA]</scope>
    <source>
        <strain evidence="2 3">VKM Ac-2033D</strain>
    </source>
</reference>
<dbReference type="OrthoDB" id="5517693at2"/>
<dbReference type="EMBL" id="CP009896">
    <property type="protein sequence ID" value="AJR18680.1"/>
    <property type="molecule type" value="Genomic_DNA"/>
</dbReference>
<feature type="compositionally biased region" description="Basic and acidic residues" evidence="1">
    <location>
        <begin position="313"/>
        <end position="323"/>
    </location>
</feature>
<dbReference type="RefSeq" id="WP_052138966.1">
    <property type="nucleotide sequence ID" value="NZ_BJMC01000011.1"/>
</dbReference>
<organism evidence="2 3">
    <name type="scientific">Nocardioides simplex</name>
    <name type="common">Arthrobacter simplex</name>
    <dbReference type="NCBI Taxonomy" id="2045"/>
    <lineage>
        <taxon>Bacteria</taxon>
        <taxon>Bacillati</taxon>
        <taxon>Actinomycetota</taxon>
        <taxon>Actinomycetes</taxon>
        <taxon>Propionibacteriales</taxon>
        <taxon>Nocardioidaceae</taxon>
        <taxon>Pimelobacter</taxon>
    </lineage>
</organism>
<protein>
    <submittedName>
        <fullName evidence="2">Uncharacterized protein</fullName>
    </submittedName>
</protein>
<dbReference type="SUPFAM" id="SSF52980">
    <property type="entry name" value="Restriction endonuclease-like"/>
    <property type="match status" value="1"/>
</dbReference>
<proteinExistence type="predicted"/>
<dbReference type="Proteomes" id="UP000030300">
    <property type="component" value="Chromosome"/>
</dbReference>